<feature type="region of interest" description="Disordered" evidence="4">
    <location>
        <begin position="506"/>
        <end position="543"/>
    </location>
</feature>
<dbReference type="InterPro" id="IPR045111">
    <property type="entry name" value="Vps41/Vps8"/>
</dbReference>
<evidence type="ECO:0000313" key="6">
    <source>
        <dbReference type="EMBL" id="KAK0525201.1"/>
    </source>
</evidence>
<evidence type="ECO:0000256" key="3">
    <source>
        <dbReference type="PROSITE-ProRule" id="PRU01006"/>
    </source>
</evidence>
<dbReference type="InterPro" id="IPR057780">
    <property type="entry name" value="Beta-prop_Vps41"/>
</dbReference>
<feature type="compositionally biased region" description="Low complexity" evidence="4">
    <location>
        <begin position="199"/>
        <end position="209"/>
    </location>
</feature>
<keyword evidence="7" id="KW-1185">Reference proteome</keyword>
<dbReference type="GO" id="GO:0009267">
    <property type="term" value="P:cellular response to starvation"/>
    <property type="evidence" value="ECO:0007669"/>
    <property type="project" value="TreeGrafter"/>
</dbReference>
<feature type="compositionally biased region" description="Low complexity" evidence="4">
    <location>
        <begin position="52"/>
        <end position="73"/>
    </location>
</feature>
<feature type="repeat" description="CHCR" evidence="3">
    <location>
        <begin position="894"/>
        <end position="1039"/>
    </location>
</feature>
<name>A0AAN6JIV4_9BASI</name>
<dbReference type="FunFam" id="2.130.10.10:FF:000932">
    <property type="entry name" value="Related to Vacuolar assembly protein VPS41"/>
    <property type="match status" value="1"/>
</dbReference>
<evidence type="ECO:0000256" key="4">
    <source>
        <dbReference type="SAM" id="MobiDB-lite"/>
    </source>
</evidence>
<evidence type="ECO:0000259" key="5">
    <source>
        <dbReference type="Pfam" id="PF23411"/>
    </source>
</evidence>
<dbReference type="GO" id="GO:0006623">
    <property type="term" value="P:protein targeting to vacuole"/>
    <property type="evidence" value="ECO:0007669"/>
    <property type="project" value="InterPro"/>
</dbReference>
<dbReference type="PROSITE" id="PS50236">
    <property type="entry name" value="CHCR"/>
    <property type="match status" value="1"/>
</dbReference>
<dbReference type="PANTHER" id="PTHR12616">
    <property type="entry name" value="VACUOLAR PROTEIN SORTING VPS41"/>
    <property type="match status" value="1"/>
</dbReference>
<dbReference type="EMBL" id="JAPDMQ010000410">
    <property type="protein sequence ID" value="KAK0525201.1"/>
    <property type="molecule type" value="Genomic_DNA"/>
</dbReference>
<dbReference type="Proteomes" id="UP001176521">
    <property type="component" value="Unassembled WGS sequence"/>
</dbReference>
<feature type="domain" description="Vps41 beta-propeller" evidence="5">
    <location>
        <begin position="230"/>
        <end position="579"/>
    </location>
</feature>
<dbReference type="Pfam" id="PF23556">
    <property type="entry name" value="TPR_Vps41"/>
    <property type="match status" value="1"/>
</dbReference>
<feature type="compositionally biased region" description="Gly residues" evidence="4">
    <location>
        <begin position="1282"/>
        <end position="1292"/>
    </location>
</feature>
<dbReference type="Gene3D" id="1.25.40.10">
    <property type="entry name" value="Tetratricopeptide repeat domain"/>
    <property type="match status" value="1"/>
</dbReference>
<organism evidence="6 7">
    <name type="scientific">Tilletia horrida</name>
    <dbReference type="NCBI Taxonomy" id="155126"/>
    <lineage>
        <taxon>Eukaryota</taxon>
        <taxon>Fungi</taxon>
        <taxon>Dikarya</taxon>
        <taxon>Basidiomycota</taxon>
        <taxon>Ustilaginomycotina</taxon>
        <taxon>Exobasidiomycetes</taxon>
        <taxon>Tilletiales</taxon>
        <taxon>Tilletiaceae</taxon>
        <taxon>Tilletia</taxon>
    </lineage>
</organism>
<dbReference type="SUPFAM" id="SSF48371">
    <property type="entry name" value="ARM repeat"/>
    <property type="match status" value="1"/>
</dbReference>
<comment type="caution">
    <text evidence="6">The sequence shown here is derived from an EMBL/GenBank/DDBJ whole genome shotgun (WGS) entry which is preliminary data.</text>
</comment>
<keyword evidence="2" id="KW-0653">Protein transport</keyword>
<feature type="region of interest" description="Disordered" evidence="4">
    <location>
        <begin position="1"/>
        <end position="33"/>
    </location>
</feature>
<feature type="compositionally biased region" description="Low complexity" evidence="4">
    <location>
        <begin position="1"/>
        <end position="12"/>
    </location>
</feature>
<evidence type="ECO:0000256" key="2">
    <source>
        <dbReference type="ARBA" id="ARBA00022927"/>
    </source>
</evidence>
<accession>A0AAN6JIV4</accession>
<dbReference type="FunFam" id="1.25.40.10:FF:000350">
    <property type="entry name" value="Vacuolar protein sorting-associated protein 41 homolog"/>
    <property type="match status" value="1"/>
</dbReference>
<dbReference type="InterPro" id="IPR011990">
    <property type="entry name" value="TPR-like_helical_dom_sf"/>
</dbReference>
<feature type="compositionally biased region" description="Acidic residues" evidence="4">
    <location>
        <begin position="210"/>
        <end position="227"/>
    </location>
</feature>
<dbReference type="GO" id="GO:0016236">
    <property type="term" value="P:macroautophagy"/>
    <property type="evidence" value="ECO:0007669"/>
    <property type="project" value="TreeGrafter"/>
</dbReference>
<proteinExistence type="predicted"/>
<dbReference type="InterPro" id="IPR016024">
    <property type="entry name" value="ARM-type_fold"/>
</dbReference>
<dbReference type="InterPro" id="IPR000547">
    <property type="entry name" value="Clathrin_H-chain/VPS_repeat"/>
</dbReference>
<dbReference type="GO" id="GO:0030897">
    <property type="term" value="C:HOPS complex"/>
    <property type="evidence" value="ECO:0007669"/>
    <property type="project" value="TreeGrafter"/>
</dbReference>
<dbReference type="Gene3D" id="2.130.10.10">
    <property type="entry name" value="YVTN repeat-like/Quinoprotein amine dehydrogenase"/>
    <property type="match status" value="1"/>
</dbReference>
<dbReference type="PANTHER" id="PTHR12616:SF1">
    <property type="entry name" value="VACUOLAR PROTEIN SORTING-ASSOCIATED PROTEIN 41 HOMOLOG"/>
    <property type="match status" value="1"/>
</dbReference>
<dbReference type="GO" id="GO:0034058">
    <property type="term" value="P:endosomal vesicle fusion"/>
    <property type="evidence" value="ECO:0007669"/>
    <property type="project" value="TreeGrafter"/>
</dbReference>
<feature type="compositionally biased region" description="Acidic residues" evidence="4">
    <location>
        <begin position="165"/>
        <end position="176"/>
    </location>
</feature>
<dbReference type="SUPFAM" id="SSF101908">
    <property type="entry name" value="Putative isomerase YbhE"/>
    <property type="match status" value="1"/>
</dbReference>
<sequence>MSSPSAAAPTAAQDAREGSASPPDPAASLSVSRSFDAAPSFARRKLAATLEHADAAAATGAADGADTSTAAAEADAEAAAEAERRKRMTVLVDGEMPEQITESPMQSDAEDEVEDEGNDNVGGKLESSDARRSRAGLSASLIAASPAKGQPSTNLDLSTAALEPVEPDADDGDDEGPSAHTHDGSFGDDEDDSYQRRPSLSASSGSGEALTEDDFEDEDEDEEEELEPSLKYERLKGGAEDILLKDTASAFAASDRVLTMGTHAGMIYVLDVQGNLVKGFRSHSASILDIDIDSTNEFVASAGMDGIISISALSTAEQYLFDFKRPMRTVSLEPGFGKRSTRAFVCGGMAGALVLREKSWFGHRETVLHAGEGPIWTARWRTNLIAWANDRGVRIYSTATQSRITFIPAPSADIRADLYRCTLFWQDDTTLIIGWGEVIKIASIKERRVRQQSGASLSGGSSDGKPQVYAEITSILQLDSMISGLAPYGLDILTLAYVVEEEEAEDSAVVDSDEGSEDVGSGSGSKAGGRSTRFPGARPDAMPPELRIINAEGEEVSSDVLTLHNYSRFRCNDYMLVPSTDSLAAAKEARAAGPEGAAEKAKAHAASAALAASDEGSPAYFYIVSPHEIIVARPRDARDQIEWLLSRQRFADALARIDYLGKSTAAALGFDASEIGRRYLDWLVEAHHFDKAAKVASKVLGHNAKAWEDWIFLFVERGKLSSVIPYIPTSEPTLSVLVYDMVLAHWLATDLVELRRTIRDWPPQIYSMHAVVLAIEDRLQRDPSMDQPSKKESGIITPPEEADSTVLMECLAEIYMANHLPGKALPYYLRLRRPTVFDLIREHNLFMSIQDQVLQLLEFEEDLRKRDGPAGAASEASLKRSSILNKPSKHGTAIDLLVEHTHSIPVPQVVSQLEQKPRFLYMYLDTLFDKDPQAVASFSDIQIGLYAEYEYSRLMSYLRTMSSYYSFEKAYKICEEREYVPEMVFLLGRIGDNKRALSLIIEKLGDVERAIDFAKEQNDAELWDDLLTYSDNKPTFIRGLLENVGAEIDPIRLVKRIRNGLEIPGLRGALIKILQDFNLQVSLLEGCCAILHHDGEELSSALHRNLRGGQYLSFSSPCTMCNKPLINDPADSVEGSDTLSSLVIFLCRHTFHLSCLVPPDRLPSSAAKAAAAATTGGGGTVPPTPGLDRLLLEPDLIPITLTGSRIDGFASAERRAMRARALFENKLIGEARMRVLLRRGCPLCKQQDAGTGAEAGDGGADTVGVARGVGQPRQGTVTASSLGGGRGIGGGRPRMTVAVGKMTS</sequence>
<feature type="region of interest" description="Disordered" evidence="4">
    <location>
        <begin position="52"/>
        <end position="231"/>
    </location>
</feature>
<dbReference type="SMART" id="SM00299">
    <property type="entry name" value="CLH"/>
    <property type="match status" value="1"/>
</dbReference>
<evidence type="ECO:0000256" key="1">
    <source>
        <dbReference type="ARBA" id="ARBA00022448"/>
    </source>
</evidence>
<feature type="region of interest" description="Disordered" evidence="4">
    <location>
        <begin position="1270"/>
        <end position="1292"/>
    </location>
</feature>
<dbReference type="Pfam" id="PF23411">
    <property type="entry name" value="Beta-prop_Vps41"/>
    <property type="match status" value="1"/>
</dbReference>
<feature type="compositionally biased region" description="Acidic residues" evidence="4">
    <location>
        <begin position="506"/>
        <end position="517"/>
    </location>
</feature>
<protein>
    <submittedName>
        <fullName evidence="6">Vacuolar protein sorting-associated protein 41</fullName>
    </submittedName>
</protein>
<feature type="compositionally biased region" description="Acidic residues" evidence="4">
    <location>
        <begin position="108"/>
        <end position="118"/>
    </location>
</feature>
<reference evidence="6" key="1">
    <citation type="journal article" date="2023" name="PhytoFront">
        <title>Draft Genome Resources of Seven Strains of Tilletia horrida, Causal Agent of Kernel Smut of Rice.</title>
        <authorList>
            <person name="Khanal S."/>
            <person name="Antony Babu S."/>
            <person name="Zhou X.G."/>
        </authorList>
    </citation>
    <scope>NUCLEOTIDE SEQUENCE</scope>
    <source>
        <strain evidence="6">TX3</strain>
    </source>
</reference>
<evidence type="ECO:0000313" key="7">
    <source>
        <dbReference type="Proteomes" id="UP001176521"/>
    </source>
</evidence>
<gene>
    <name evidence="6" type="primary">VPS41</name>
    <name evidence="6" type="ORF">OC842_005581</name>
</gene>
<dbReference type="GO" id="GO:0005770">
    <property type="term" value="C:late endosome"/>
    <property type="evidence" value="ECO:0007669"/>
    <property type="project" value="TreeGrafter"/>
</dbReference>
<keyword evidence="1" id="KW-0813">Transport</keyword>
<dbReference type="InterPro" id="IPR015943">
    <property type="entry name" value="WD40/YVTN_repeat-like_dom_sf"/>
</dbReference>